<dbReference type="Pfam" id="PF13442">
    <property type="entry name" value="Cytochrome_CBB3"/>
    <property type="match status" value="1"/>
</dbReference>
<evidence type="ECO:0000256" key="2">
    <source>
        <dbReference type="ARBA" id="ARBA00023004"/>
    </source>
</evidence>
<evidence type="ECO:0000256" key="1">
    <source>
        <dbReference type="ARBA" id="ARBA00022723"/>
    </source>
</evidence>
<name>A0ABS6M886_9GAMM</name>
<sequence>MWRLPSVSRKLLLTAMVALLGGCGEPAPESLTRGDELYDYYCRNCHQQKGLGPFLEQLPLTSTSLKRHEISLLITRGYPRRHHDMPVFSQLSLEQADALAHFILQQRRRNTDSR</sequence>
<feature type="signal peptide" evidence="3">
    <location>
        <begin position="1"/>
        <end position="20"/>
    </location>
</feature>
<keyword evidence="3" id="KW-0732">Signal</keyword>
<evidence type="ECO:0000259" key="4">
    <source>
        <dbReference type="Pfam" id="PF13442"/>
    </source>
</evidence>
<dbReference type="Proteomes" id="UP000755551">
    <property type="component" value="Unassembled WGS sequence"/>
</dbReference>
<gene>
    <name evidence="5" type="ORF">KTN04_03755</name>
</gene>
<keyword evidence="1" id="KW-0479">Metal-binding</keyword>
<evidence type="ECO:0000256" key="3">
    <source>
        <dbReference type="SAM" id="SignalP"/>
    </source>
</evidence>
<comment type="caution">
    <text evidence="5">The sequence shown here is derived from an EMBL/GenBank/DDBJ whole genome shotgun (WGS) entry which is preliminary data.</text>
</comment>
<dbReference type="PROSITE" id="PS51257">
    <property type="entry name" value="PROKAR_LIPOPROTEIN"/>
    <property type="match status" value="1"/>
</dbReference>
<dbReference type="InterPro" id="IPR009056">
    <property type="entry name" value="Cyt_c-like_dom"/>
</dbReference>
<accession>A0ABS6M886</accession>
<dbReference type="EMBL" id="JAHQZT010000003">
    <property type="protein sequence ID" value="MBV0932455.1"/>
    <property type="molecule type" value="Genomic_DNA"/>
</dbReference>
<proteinExistence type="predicted"/>
<protein>
    <submittedName>
        <fullName evidence="5">Cytochrome c</fullName>
    </submittedName>
</protein>
<dbReference type="RefSeq" id="WP_217333881.1">
    <property type="nucleotide sequence ID" value="NZ_JAHQZT010000003.1"/>
</dbReference>
<evidence type="ECO:0000313" key="5">
    <source>
        <dbReference type="EMBL" id="MBV0932455.1"/>
    </source>
</evidence>
<reference evidence="5 6" key="1">
    <citation type="submission" date="2021-06" db="EMBL/GenBank/DDBJ databases">
        <title>Bacterium isolated from marine sediment.</title>
        <authorList>
            <person name="Zhu K.-L."/>
            <person name="Du Z.-J."/>
            <person name="Liang Q.-Y."/>
        </authorList>
    </citation>
    <scope>NUCLEOTIDE SEQUENCE [LARGE SCALE GENOMIC DNA]</scope>
    <source>
        <strain evidence="5 6">A346</strain>
    </source>
</reference>
<feature type="domain" description="Cytochrome c" evidence="4">
    <location>
        <begin position="31"/>
        <end position="103"/>
    </location>
</feature>
<evidence type="ECO:0000313" key="6">
    <source>
        <dbReference type="Proteomes" id="UP000755551"/>
    </source>
</evidence>
<feature type="chain" id="PRO_5047094786" evidence="3">
    <location>
        <begin position="21"/>
        <end position="114"/>
    </location>
</feature>
<keyword evidence="6" id="KW-1185">Reference proteome</keyword>
<organism evidence="5 6">
    <name type="scientific">Marinobacterium weihaiense</name>
    <dbReference type="NCBI Taxonomy" id="2851016"/>
    <lineage>
        <taxon>Bacteria</taxon>
        <taxon>Pseudomonadati</taxon>
        <taxon>Pseudomonadota</taxon>
        <taxon>Gammaproteobacteria</taxon>
        <taxon>Oceanospirillales</taxon>
        <taxon>Oceanospirillaceae</taxon>
        <taxon>Marinobacterium</taxon>
    </lineage>
</organism>
<keyword evidence="2" id="KW-0408">Iron</keyword>